<comment type="similarity">
    <text evidence="1">Belongs to the TolB family.</text>
</comment>
<evidence type="ECO:0000256" key="2">
    <source>
        <dbReference type="SAM" id="SignalP"/>
    </source>
</evidence>
<dbReference type="SUPFAM" id="SSF82171">
    <property type="entry name" value="DPP6 N-terminal domain-like"/>
    <property type="match status" value="1"/>
</dbReference>
<dbReference type="PANTHER" id="PTHR36842:SF1">
    <property type="entry name" value="PROTEIN TOLB"/>
    <property type="match status" value="1"/>
</dbReference>
<keyword evidence="2" id="KW-0732">Signal</keyword>
<dbReference type="AlphaFoldDB" id="A0A2A2GCR8"/>
<dbReference type="InterPro" id="IPR011659">
    <property type="entry name" value="WD40"/>
</dbReference>
<dbReference type="InterPro" id="IPR011042">
    <property type="entry name" value="6-blade_b-propeller_TolB-like"/>
</dbReference>
<comment type="caution">
    <text evidence="3">The sequence shown here is derived from an EMBL/GenBank/DDBJ whole genome shotgun (WGS) entry which is preliminary data.</text>
</comment>
<keyword evidence="4" id="KW-1185">Reference proteome</keyword>
<evidence type="ECO:0000256" key="1">
    <source>
        <dbReference type="ARBA" id="ARBA00009820"/>
    </source>
</evidence>
<dbReference type="EMBL" id="NSKE01000003">
    <property type="protein sequence ID" value="PAU94693.1"/>
    <property type="molecule type" value="Genomic_DNA"/>
</dbReference>
<proteinExistence type="inferred from homology"/>
<accession>A0A2A2GCR8</accession>
<name>A0A2A2GCR8_9BACT</name>
<feature type="signal peptide" evidence="2">
    <location>
        <begin position="1"/>
        <end position="21"/>
    </location>
</feature>
<dbReference type="Gene3D" id="2.130.10.10">
    <property type="entry name" value="YVTN repeat-like/Quinoprotein amine dehydrogenase"/>
    <property type="match status" value="1"/>
</dbReference>
<dbReference type="Proteomes" id="UP000218831">
    <property type="component" value="Unassembled WGS sequence"/>
</dbReference>
<dbReference type="OrthoDB" id="1521833at2"/>
<dbReference type="RefSeq" id="WP_095605559.1">
    <property type="nucleotide sequence ID" value="NZ_NSKE01000003.1"/>
</dbReference>
<feature type="chain" id="PRO_5012064601" description="Bacterial surface antigen (D15) domain-containing protein" evidence="2">
    <location>
        <begin position="22"/>
        <end position="956"/>
    </location>
</feature>
<gene>
    <name evidence="3" type="ORF">CK503_04260</name>
</gene>
<dbReference type="PANTHER" id="PTHR36842">
    <property type="entry name" value="PROTEIN TOLB HOMOLOG"/>
    <property type="match status" value="1"/>
</dbReference>
<evidence type="ECO:0008006" key="5">
    <source>
        <dbReference type="Google" id="ProtNLM"/>
    </source>
</evidence>
<dbReference type="InterPro" id="IPR015943">
    <property type="entry name" value="WD40/YVTN_repeat-like_dom_sf"/>
</dbReference>
<organism evidence="3 4">
    <name type="scientific">Fodinibius salipaludis</name>
    <dbReference type="NCBI Taxonomy" id="2032627"/>
    <lineage>
        <taxon>Bacteria</taxon>
        <taxon>Pseudomonadati</taxon>
        <taxon>Balneolota</taxon>
        <taxon>Balneolia</taxon>
        <taxon>Balneolales</taxon>
        <taxon>Balneolaceae</taxon>
        <taxon>Fodinibius</taxon>
    </lineage>
</organism>
<sequence>MARKALLTLCFIFLLSASSFAQFYSTQHRPPNQNWQQLNTPHFEFIYAQKNESQAFDLAQILETQYPKVQDIVGGELNNFPIILNNYNDRSNGFVTPYNFRSEIELPPIKGKSLNPQTGNWLANVGPHELVHALQFNNLGDYNIPRFVSLFSPDLARMFHAAIPMGMLEGIAVYHETEQITRDGGRGNYPVFTNQFDATFKSGQRWSMGQLMQTSSYTQPFGRHYIGGYEFTDWLHTKFGDSITRKTLGFYMDFPFLGYGVALRHTTSLWPGQLYNRFEAYHKDRLSENENGSRFLELDLPYKGAEIRRPDWLSESELIFYGSFYNARSGFYIYDLPNKKIRRLITTNSVSDFQYDLSSDRSQMIFSYYETNPLYDNTTKTELVQYNFNTHQKKQLTKNARLYAPAFNGDELLALKSHPGRSKLVTLDSSDYSDKREVFSAPNHEIKTVAAHPNHGQLAIVSNKNGQQALWITGRDEISEQLNRAPDVAFEQGSIFDPEWHPEDNKLLFSSDFSGTMQLYEYHLSEQEILQVTDSKFNAFEGSYSPDGNRVAFVRQKENMRLPGVLERTAFLQKPVKGRLWQTPLPKGATGFTDLVSDSVAQASASWQTDSYASGLGWLKPRTFLPFAEEVSNNNEYQAGISLHSANTLSTQAYSADVSYFKERGWYDITYQNKSFWPGIKLRAFNEPSYRSASDIGLLGRQERSLAMSVPMRVNINQNIYSTSLFVEPEIRRSQVRFFDADFDNSISDFANISVGNIYGQFNYRLQQNVRDLQPNTGIMVFSEFEHYLSGDEVTFESSNNEITFSPPNATALQVGIYGFVAPLKRWNQSLRVGIRGLTQSGLLFDNQSIVSDGFSDFVLPNSPNLLSFNTRYTIPVTYVDDGGLLLPLYLSNIYLVAFSNTVTDPTFSNWYQDSRTVFGIGVRTNFQISNLRFNIGFGFGYEPTRNQTQFFIGDF</sequence>
<protein>
    <recommendedName>
        <fullName evidence="5">Bacterial surface antigen (D15) domain-containing protein</fullName>
    </recommendedName>
</protein>
<dbReference type="Pfam" id="PF07676">
    <property type="entry name" value="PD40"/>
    <property type="match status" value="1"/>
</dbReference>
<reference evidence="3 4" key="1">
    <citation type="submission" date="2017-08" db="EMBL/GenBank/DDBJ databases">
        <title>Aliifodinibius alkalisoli sp. nov., isolated from saline alkaline soil.</title>
        <authorList>
            <person name="Liu D."/>
            <person name="Zhang G."/>
        </authorList>
    </citation>
    <scope>NUCLEOTIDE SEQUENCE [LARGE SCALE GENOMIC DNA]</scope>
    <source>
        <strain evidence="3 4">WN023</strain>
    </source>
</reference>
<evidence type="ECO:0000313" key="3">
    <source>
        <dbReference type="EMBL" id="PAU94693.1"/>
    </source>
</evidence>
<dbReference type="Gene3D" id="2.120.10.30">
    <property type="entry name" value="TolB, C-terminal domain"/>
    <property type="match status" value="1"/>
</dbReference>
<evidence type="ECO:0000313" key="4">
    <source>
        <dbReference type="Proteomes" id="UP000218831"/>
    </source>
</evidence>